<dbReference type="OrthoDB" id="68575at2759"/>
<name>A0A7R8X2X6_9CRUS</name>
<gene>
    <name evidence="1" type="ORF">DSTB1V02_LOCUS2729</name>
</gene>
<reference evidence="1" key="1">
    <citation type="submission" date="2020-11" db="EMBL/GenBank/DDBJ databases">
        <authorList>
            <person name="Tran Van P."/>
        </authorList>
    </citation>
    <scope>NUCLEOTIDE SEQUENCE</scope>
</reference>
<keyword evidence="2" id="KW-1185">Reference proteome</keyword>
<dbReference type="EMBL" id="LR899833">
    <property type="protein sequence ID" value="CAD7242784.1"/>
    <property type="molecule type" value="Genomic_DNA"/>
</dbReference>
<dbReference type="Proteomes" id="UP000677054">
    <property type="component" value="Unassembled WGS sequence"/>
</dbReference>
<evidence type="ECO:0000313" key="2">
    <source>
        <dbReference type="Proteomes" id="UP000677054"/>
    </source>
</evidence>
<organism evidence="1">
    <name type="scientific">Darwinula stevensoni</name>
    <dbReference type="NCBI Taxonomy" id="69355"/>
    <lineage>
        <taxon>Eukaryota</taxon>
        <taxon>Metazoa</taxon>
        <taxon>Ecdysozoa</taxon>
        <taxon>Arthropoda</taxon>
        <taxon>Crustacea</taxon>
        <taxon>Oligostraca</taxon>
        <taxon>Ostracoda</taxon>
        <taxon>Podocopa</taxon>
        <taxon>Podocopida</taxon>
        <taxon>Darwinulocopina</taxon>
        <taxon>Darwinuloidea</taxon>
        <taxon>Darwinulidae</taxon>
        <taxon>Darwinula</taxon>
    </lineage>
</organism>
<dbReference type="Gene3D" id="3.40.50.360">
    <property type="match status" value="1"/>
</dbReference>
<dbReference type="SUPFAM" id="SSF52218">
    <property type="entry name" value="Flavoproteins"/>
    <property type="match status" value="1"/>
</dbReference>
<dbReference type="AlphaFoldDB" id="A0A7R8X2X6"/>
<protein>
    <recommendedName>
        <fullName evidence="3">NADPH-dependent FMN reductase-like domain-containing protein</fullName>
    </recommendedName>
</protein>
<dbReference type="InterPro" id="IPR029039">
    <property type="entry name" value="Flavoprotein-like_sf"/>
</dbReference>
<accession>A0A7R8X2X6</accession>
<proteinExistence type="predicted"/>
<evidence type="ECO:0008006" key="3">
    <source>
        <dbReference type="Google" id="ProtNLM"/>
    </source>
</evidence>
<sequence length="118" mass="12995">MSKSLNAILIMGSTRDGRNCERVSKFVSKIAKELDFNVTVFGMMGGSRAGTLLRPHLSELGMVTVPAYVCANQITNSINPEGECSDDTLKGKMERILQELQWYGRAIKTARSETKPPT</sequence>
<dbReference type="EMBL" id="CAJPEV010000316">
    <property type="protein sequence ID" value="CAG0883874.1"/>
    <property type="molecule type" value="Genomic_DNA"/>
</dbReference>
<evidence type="ECO:0000313" key="1">
    <source>
        <dbReference type="EMBL" id="CAD7242784.1"/>
    </source>
</evidence>